<organism evidence="1 2">
    <name type="scientific">Pseudocohnilembus persalinus</name>
    <name type="common">Ciliate</name>
    <dbReference type="NCBI Taxonomy" id="266149"/>
    <lineage>
        <taxon>Eukaryota</taxon>
        <taxon>Sar</taxon>
        <taxon>Alveolata</taxon>
        <taxon>Ciliophora</taxon>
        <taxon>Intramacronucleata</taxon>
        <taxon>Oligohymenophorea</taxon>
        <taxon>Scuticociliatia</taxon>
        <taxon>Philasterida</taxon>
        <taxon>Pseudocohnilembidae</taxon>
        <taxon>Pseudocohnilembus</taxon>
    </lineage>
</organism>
<reference evidence="1 2" key="1">
    <citation type="journal article" date="2015" name="Sci. Rep.">
        <title>Genome of the facultative scuticociliatosis pathogen Pseudocohnilembus persalinus provides insight into its virulence through horizontal gene transfer.</title>
        <authorList>
            <person name="Xiong J."/>
            <person name="Wang G."/>
            <person name="Cheng J."/>
            <person name="Tian M."/>
            <person name="Pan X."/>
            <person name="Warren A."/>
            <person name="Jiang C."/>
            <person name="Yuan D."/>
            <person name="Miao W."/>
        </authorList>
    </citation>
    <scope>NUCLEOTIDE SEQUENCE [LARGE SCALE GENOMIC DNA]</scope>
    <source>
        <strain evidence="1">36N120E</strain>
    </source>
</reference>
<sequence length="160" mass="18894">MVLILFWEHMIEFREINLLILVVFIQDQEENDESNLDDIDENEERCFMYAPLIYHEGLKKMNFRDFFQACRKNQISYDLEKKQGSVFMLSNSLQAGILSLLTIHDSARKAVKATTDALNFLLATAGHTSRLDAYEQQNVDNYYLMDYVYKLLMNNKLNFR</sequence>
<evidence type="ECO:0000313" key="2">
    <source>
        <dbReference type="Proteomes" id="UP000054937"/>
    </source>
</evidence>
<dbReference type="PANTHER" id="PTHR14465:SF0">
    <property type="entry name" value="IQ DOMAIN-CONTAINING PROTEIN H"/>
    <property type="match status" value="1"/>
</dbReference>
<evidence type="ECO:0000313" key="1">
    <source>
        <dbReference type="EMBL" id="KRW98779.1"/>
    </source>
</evidence>
<protein>
    <submittedName>
        <fullName evidence="1">Uncharacterized protein</fullName>
    </submittedName>
</protein>
<dbReference type="PANTHER" id="PTHR14465">
    <property type="entry name" value="IQ DOMAIN-CONTAINING PROTEIN H"/>
    <property type="match status" value="1"/>
</dbReference>
<dbReference type="InterPro" id="IPR038752">
    <property type="entry name" value="IQCH"/>
</dbReference>
<dbReference type="Proteomes" id="UP000054937">
    <property type="component" value="Unassembled WGS sequence"/>
</dbReference>
<dbReference type="AlphaFoldDB" id="A0A0V0Q9B8"/>
<gene>
    <name evidence="1" type="ORF">PPERSA_03914</name>
</gene>
<dbReference type="EMBL" id="LDAU01000231">
    <property type="protein sequence ID" value="KRW98779.1"/>
    <property type="molecule type" value="Genomic_DNA"/>
</dbReference>
<dbReference type="InParanoid" id="A0A0V0Q9B8"/>
<comment type="caution">
    <text evidence="1">The sequence shown here is derived from an EMBL/GenBank/DDBJ whole genome shotgun (WGS) entry which is preliminary data.</text>
</comment>
<keyword evidence="2" id="KW-1185">Reference proteome</keyword>
<proteinExistence type="predicted"/>
<accession>A0A0V0Q9B8</accession>
<name>A0A0V0Q9B8_PSEPJ</name>
<dbReference type="OrthoDB" id="2117703at2759"/>